<dbReference type="CDD" id="cd00037">
    <property type="entry name" value="CLECT"/>
    <property type="match status" value="2"/>
</dbReference>
<dbReference type="PROSITE" id="PS50041">
    <property type="entry name" value="C_TYPE_LECTIN_2"/>
    <property type="match status" value="2"/>
</dbReference>
<dbReference type="PANTHER" id="PTHR22801">
    <property type="entry name" value="LITHOSTATHINE"/>
    <property type="match status" value="1"/>
</dbReference>
<keyword evidence="2" id="KW-0175">Coiled coil</keyword>
<accession>C3ZK66</accession>
<dbReference type="Pfam" id="PF00754">
    <property type="entry name" value="F5_F8_type_C"/>
    <property type="match status" value="2"/>
</dbReference>
<feature type="signal peptide" evidence="3">
    <location>
        <begin position="1"/>
        <end position="17"/>
    </location>
</feature>
<dbReference type="InParanoid" id="C3ZK66"/>
<evidence type="ECO:0008006" key="7">
    <source>
        <dbReference type="Google" id="ProtNLM"/>
    </source>
</evidence>
<dbReference type="InterPro" id="IPR018378">
    <property type="entry name" value="C-type_lectin_CS"/>
</dbReference>
<dbReference type="InterPro" id="IPR050801">
    <property type="entry name" value="Ca-Dep_Lectins_ImmuneDev"/>
</dbReference>
<name>C3ZK66_BRAFL</name>
<keyword evidence="1" id="KW-1015">Disulfide bond</keyword>
<feature type="domain" description="F5/8 type C" evidence="4">
    <location>
        <begin position="204"/>
        <end position="311"/>
    </location>
</feature>
<dbReference type="EMBL" id="GG666636">
    <property type="protein sequence ID" value="EEN46965.1"/>
    <property type="molecule type" value="Genomic_DNA"/>
</dbReference>
<protein>
    <recommendedName>
        <fullName evidence="7">C-type lectin domain-containing protein</fullName>
    </recommendedName>
</protein>
<evidence type="ECO:0000313" key="6">
    <source>
        <dbReference type="EMBL" id="EEN46965.1"/>
    </source>
</evidence>
<dbReference type="InterPro" id="IPR016187">
    <property type="entry name" value="CTDL_fold"/>
</dbReference>
<dbReference type="PROSITE" id="PS50022">
    <property type="entry name" value="FA58C_3"/>
    <property type="match status" value="2"/>
</dbReference>
<dbReference type="Pfam" id="PF00059">
    <property type="entry name" value="Lectin_C"/>
    <property type="match status" value="2"/>
</dbReference>
<dbReference type="PANTHER" id="PTHR22801:SF63">
    <property type="entry name" value="C-TYPE LECTIN DOMAIN-CONTAINING PROTEIN"/>
    <property type="match status" value="1"/>
</dbReference>
<dbReference type="InterPro" id="IPR008979">
    <property type="entry name" value="Galactose-bd-like_sf"/>
</dbReference>
<evidence type="ECO:0000259" key="4">
    <source>
        <dbReference type="PROSITE" id="PS50022"/>
    </source>
</evidence>
<sequence length="682" mass="75967">MAKALLLLLAALTCTAAGDTPDNIVEAAGTPAPALSAAEGYEEILTEILEDIDEIKDVSDRHLHGLRSTAQRTRGNTVYHVFAQPKTYEQAQQTCRSISGHLADIKTMDLQKFIEGLIRSVDGRQSYWMGLNDKQVERVWTWSDGTPISGCDFSYWAPGEPNDGHGRQDCGQLWSYAGFKWDDVECNSQKYFICQVGPGEENACIPEGSCLTHNLPRGSVTGAGRTAPNYGPETVFGGTGITWNPQDLPRNYNNWWIRWDMQKIYTFSGFKIKNYGDTTHDVTAFKLETSDDGSTWTQVFSTGSVRPGTKDMQSFMGFYGTGRYWRFTATRTATGWQPWLVKVRFCGVEGRPNHEAVTVPTSGISGAGTAGAQNGPEKAVDGNAGTFWNPQNLPRNHNNWWIIFDFQRVYTLSAIQVTNYGDTTHDVTAFKLETSADKVTWQPVYSTSGVRPGTNQPQLFGGFSGTGRYWRFTVTRTPQGWQPWLVELRFYTIPASEGQGEVQGDTTHTHFHVVGMAVTAQDAQAYCRTNQKGHLADIKSKVVQDFVEQTIRKHSNPNENFWVGLQDSTGNSGWQWADGTSLTSCFYKNWGPSEPDPAGSGQKCVQLDASNGFTWKNDYCNTKKFFVCQTGPGDTTACRGNSAREIGSEAEKDEEEMIEDIEEVLEEVRKIEEELEDAEQEE</sequence>
<dbReference type="InterPro" id="IPR000421">
    <property type="entry name" value="FA58C"/>
</dbReference>
<gene>
    <name evidence="6" type="ORF">BRAFLDRAFT_129573</name>
</gene>
<organism>
    <name type="scientific">Branchiostoma floridae</name>
    <name type="common">Florida lancelet</name>
    <name type="synonym">Amphioxus</name>
    <dbReference type="NCBI Taxonomy" id="7739"/>
    <lineage>
        <taxon>Eukaryota</taxon>
        <taxon>Metazoa</taxon>
        <taxon>Chordata</taxon>
        <taxon>Cephalochordata</taxon>
        <taxon>Leptocardii</taxon>
        <taxon>Amphioxiformes</taxon>
        <taxon>Branchiostomatidae</taxon>
        <taxon>Branchiostoma</taxon>
    </lineage>
</organism>
<dbReference type="Gene3D" id="3.10.100.10">
    <property type="entry name" value="Mannose-Binding Protein A, subunit A"/>
    <property type="match status" value="2"/>
</dbReference>
<feature type="coiled-coil region" evidence="2">
    <location>
        <begin position="647"/>
        <end position="681"/>
    </location>
</feature>
<evidence type="ECO:0000256" key="3">
    <source>
        <dbReference type="SAM" id="SignalP"/>
    </source>
</evidence>
<keyword evidence="3" id="KW-0732">Signal</keyword>
<feature type="domain" description="C-type lectin" evidence="5">
    <location>
        <begin position="519"/>
        <end position="629"/>
    </location>
</feature>
<dbReference type="PROSITE" id="PS00615">
    <property type="entry name" value="C_TYPE_LECTIN_1"/>
    <property type="match status" value="2"/>
</dbReference>
<dbReference type="AlphaFoldDB" id="C3ZK66"/>
<dbReference type="Gene3D" id="2.60.120.260">
    <property type="entry name" value="Galactose-binding domain-like"/>
    <property type="match status" value="2"/>
</dbReference>
<dbReference type="SUPFAM" id="SSF49785">
    <property type="entry name" value="Galactose-binding domain-like"/>
    <property type="match status" value="2"/>
</dbReference>
<dbReference type="SUPFAM" id="SSF56436">
    <property type="entry name" value="C-type lectin-like"/>
    <property type="match status" value="2"/>
</dbReference>
<dbReference type="InterPro" id="IPR001304">
    <property type="entry name" value="C-type_lectin-like"/>
</dbReference>
<evidence type="ECO:0000256" key="1">
    <source>
        <dbReference type="ARBA" id="ARBA00023157"/>
    </source>
</evidence>
<dbReference type="InterPro" id="IPR016186">
    <property type="entry name" value="C-type_lectin-like/link_sf"/>
</dbReference>
<feature type="domain" description="F5/8 type C" evidence="4">
    <location>
        <begin position="346"/>
        <end position="454"/>
    </location>
</feature>
<dbReference type="eggNOG" id="KOG4297">
    <property type="taxonomic scope" value="Eukaryota"/>
</dbReference>
<reference evidence="6" key="1">
    <citation type="journal article" date="2008" name="Nature">
        <title>The amphioxus genome and the evolution of the chordate karyotype.</title>
        <authorList>
            <consortium name="US DOE Joint Genome Institute (JGI-PGF)"/>
            <person name="Putnam N.H."/>
            <person name="Butts T."/>
            <person name="Ferrier D.E.K."/>
            <person name="Furlong R.F."/>
            <person name="Hellsten U."/>
            <person name="Kawashima T."/>
            <person name="Robinson-Rechavi M."/>
            <person name="Shoguchi E."/>
            <person name="Terry A."/>
            <person name="Yu J.-K."/>
            <person name="Benito-Gutierrez E.L."/>
            <person name="Dubchak I."/>
            <person name="Garcia-Fernandez J."/>
            <person name="Gibson-Brown J.J."/>
            <person name="Grigoriev I.V."/>
            <person name="Horton A.C."/>
            <person name="de Jong P.J."/>
            <person name="Jurka J."/>
            <person name="Kapitonov V.V."/>
            <person name="Kohara Y."/>
            <person name="Kuroki Y."/>
            <person name="Lindquist E."/>
            <person name="Lucas S."/>
            <person name="Osoegawa K."/>
            <person name="Pennacchio L.A."/>
            <person name="Salamov A.A."/>
            <person name="Satou Y."/>
            <person name="Sauka-Spengler T."/>
            <person name="Schmutz J."/>
            <person name="Shin-I T."/>
            <person name="Toyoda A."/>
            <person name="Bronner-Fraser M."/>
            <person name="Fujiyama A."/>
            <person name="Holland L.Z."/>
            <person name="Holland P.W.H."/>
            <person name="Satoh N."/>
            <person name="Rokhsar D.S."/>
        </authorList>
    </citation>
    <scope>NUCLEOTIDE SEQUENCE [LARGE SCALE GENOMIC DNA]</scope>
    <source>
        <strain evidence="6">S238N-H82</strain>
        <tissue evidence="6">Testes</tissue>
    </source>
</reference>
<proteinExistence type="predicted"/>
<feature type="domain" description="C-type lectin" evidence="5">
    <location>
        <begin position="74"/>
        <end position="195"/>
    </location>
</feature>
<feature type="chain" id="PRO_5002936505" description="C-type lectin domain-containing protein" evidence="3">
    <location>
        <begin position="18"/>
        <end position="682"/>
    </location>
</feature>
<evidence type="ECO:0000256" key="2">
    <source>
        <dbReference type="SAM" id="Coils"/>
    </source>
</evidence>
<evidence type="ECO:0000259" key="5">
    <source>
        <dbReference type="PROSITE" id="PS50041"/>
    </source>
</evidence>
<dbReference type="SMART" id="SM00034">
    <property type="entry name" value="CLECT"/>
    <property type="match status" value="2"/>
</dbReference>